<dbReference type="RefSeq" id="WP_149886843.1">
    <property type="nucleotide sequence ID" value="NZ_DBFCRZ010000098.1"/>
</dbReference>
<evidence type="ECO:0000256" key="3">
    <source>
        <dbReference type="ARBA" id="ARBA00022801"/>
    </source>
</evidence>
<dbReference type="Proteomes" id="UP000323567">
    <property type="component" value="Unassembled WGS sequence"/>
</dbReference>
<dbReference type="InterPro" id="IPR019563">
    <property type="entry name" value="GH97_catalytic"/>
</dbReference>
<evidence type="ECO:0000256" key="4">
    <source>
        <dbReference type="ARBA" id="ARBA00022837"/>
    </source>
</evidence>
<dbReference type="Gene3D" id="2.60.40.1180">
    <property type="entry name" value="Golgi alpha-mannosidase II"/>
    <property type="match status" value="1"/>
</dbReference>
<dbReference type="PANTHER" id="PTHR35803">
    <property type="entry name" value="GLUCAN 1,4-ALPHA-GLUCOSIDASE SUSB-RELATED"/>
    <property type="match status" value="1"/>
</dbReference>
<name>A0A5B3GF89_9BACT</name>
<dbReference type="InterPro" id="IPR014718">
    <property type="entry name" value="GH-type_carb-bd"/>
</dbReference>
<feature type="chain" id="PRO_5022686667" evidence="6">
    <location>
        <begin position="20"/>
        <end position="665"/>
    </location>
</feature>
<evidence type="ECO:0000256" key="1">
    <source>
        <dbReference type="ARBA" id="ARBA00001913"/>
    </source>
</evidence>
<sequence length="665" mass="74839">MKKLLLTLLLFSAGTGISAAKTYDLKSPDGKIAVRVDVSADAVTYSISRDGKELIAPSPLSLTLADGRVLGRKASVRKASAKSVDEIIEAPFYKRSAVEDRYNSLTLTFKGDYGIDFRAYDDGAAYRFRTSMKDEITVTDELVDIRFPEDFTTLVPYARDGKKEPGLARYYFNSFENTYSTQPVSKVADDRLAFLPILADAGTAKIVITEADLEDYPGMYLYNPTGGKALRGNFAPYPAKEVQGGHNELQLLVTEREDFIARTSGTRTFPWRVFAIAGRDIQLADNDMVYRLAAPSRVEDVSWIKPGKVAWDWWNTWNLYGVDFKSGINNETYKYYIDFAADHGIEYVILDEGWAVNKKADLFQVVPAIDLPELVAYGKERGVGIVLWAGFYATERDLERVCKHYSEMGIKGFKVDFLDRDDQKIADFTYRLAETAAKYRLFLDMHGYHKPAGIQRTYPNVLNFEGVFGLEQMKWTSEKTDMVTYDVTIPFIRMLAGPMDYTQGAMRNATRRNFRAVGSEAMSQGTRCRQLAEYVIFESPFNMLCDSPSNYMREPECTEFIASVPTTWDETVGLDGRVGEYVSIARRKGDTWYVGGMTDWNARTLTIDLGFLGEGAYTAELFRDGVNADKAARDYKRESVEIPADRKLTVKMAPGGGFALKVSRK</sequence>
<dbReference type="Pfam" id="PF14508">
    <property type="entry name" value="GH97_N"/>
    <property type="match status" value="1"/>
</dbReference>
<evidence type="ECO:0000259" key="8">
    <source>
        <dbReference type="Pfam" id="PF14508"/>
    </source>
</evidence>
<gene>
    <name evidence="10" type="ORF">F2Y13_01105</name>
</gene>
<protein>
    <submittedName>
        <fullName evidence="10">Glycoside hydrolase family 97 protein</fullName>
    </submittedName>
</protein>
<comment type="caution">
    <text evidence="10">The sequence shown here is derived from an EMBL/GenBank/DDBJ whole genome shotgun (WGS) entry which is preliminary data.</text>
</comment>
<dbReference type="AlphaFoldDB" id="A0A5B3GF89"/>
<feature type="domain" description="Glycosyl-hydrolase 97 C-terminal oligomerisation" evidence="9">
    <location>
        <begin position="567"/>
        <end position="661"/>
    </location>
</feature>
<dbReference type="InterPro" id="IPR017853">
    <property type="entry name" value="GH"/>
</dbReference>
<proteinExistence type="predicted"/>
<keyword evidence="6" id="KW-0732">Signal</keyword>
<feature type="domain" description="Glycosyl-hydrolase 97 catalytic" evidence="7">
    <location>
        <begin position="313"/>
        <end position="467"/>
    </location>
</feature>
<keyword evidence="3 10" id="KW-0378">Hydrolase</keyword>
<evidence type="ECO:0000313" key="11">
    <source>
        <dbReference type="Proteomes" id="UP000323567"/>
    </source>
</evidence>
<dbReference type="InterPro" id="IPR029486">
    <property type="entry name" value="GH97_N"/>
</dbReference>
<evidence type="ECO:0000256" key="6">
    <source>
        <dbReference type="SAM" id="SignalP"/>
    </source>
</evidence>
<dbReference type="SUPFAM" id="SSF51445">
    <property type="entry name" value="(Trans)glycosidases"/>
    <property type="match status" value="1"/>
</dbReference>
<comment type="subunit">
    <text evidence="2">Monomer.</text>
</comment>
<dbReference type="EMBL" id="VVXK01000001">
    <property type="protein sequence ID" value="KAA2372097.1"/>
    <property type="molecule type" value="Genomic_DNA"/>
</dbReference>
<feature type="signal peptide" evidence="6">
    <location>
        <begin position="1"/>
        <end position="19"/>
    </location>
</feature>
<comment type="cofactor">
    <cofactor evidence="1">
        <name>Ca(2+)</name>
        <dbReference type="ChEBI" id="CHEBI:29108"/>
    </cofactor>
</comment>
<dbReference type="Pfam" id="PF10566">
    <property type="entry name" value="Glyco_hydro_97"/>
    <property type="match status" value="1"/>
</dbReference>
<dbReference type="InterPro" id="IPR029483">
    <property type="entry name" value="GH97_C"/>
</dbReference>
<keyword evidence="5" id="KW-0326">Glycosidase</keyword>
<dbReference type="InterPro" id="IPR052720">
    <property type="entry name" value="Glycosyl_hydrolase_97"/>
</dbReference>
<dbReference type="GO" id="GO:0030246">
    <property type="term" value="F:carbohydrate binding"/>
    <property type="evidence" value="ECO:0007669"/>
    <property type="project" value="InterPro"/>
</dbReference>
<feature type="domain" description="Glycosyl-hydrolase 97 N-terminal" evidence="8">
    <location>
        <begin position="25"/>
        <end position="295"/>
    </location>
</feature>
<dbReference type="InterPro" id="IPR013780">
    <property type="entry name" value="Glyco_hydro_b"/>
</dbReference>
<keyword evidence="4" id="KW-0106">Calcium</keyword>
<dbReference type="GO" id="GO:0016798">
    <property type="term" value="F:hydrolase activity, acting on glycosyl bonds"/>
    <property type="evidence" value="ECO:0007669"/>
    <property type="project" value="UniProtKB-KW"/>
</dbReference>
<dbReference type="InterPro" id="IPR013785">
    <property type="entry name" value="Aldolase_TIM"/>
</dbReference>
<evidence type="ECO:0000256" key="2">
    <source>
        <dbReference type="ARBA" id="ARBA00011245"/>
    </source>
</evidence>
<dbReference type="Gene3D" id="3.20.20.70">
    <property type="entry name" value="Aldolase class I"/>
    <property type="match status" value="1"/>
</dbReference>
<dbReference type="Gene3D" id="2.70.98.10">
    <property type="match status" value="1"/>
</dbReference>
<evidence type="ECO:0000256" key="5">
    <source>
        <dbReference type="ARBA" id="ARBA00023295"/>
    </source>
</evidence>
<evidence type="ECO:0000313" key="10">
    <source>
        <dbReference type="EMBL" id="KAA2372097.1"/>
    </source>
</evidence>
<evidence type="ECO:0000259" key="7">
    <source>
        <dbReference type="Pfam" id="PF10566"/>
    </source>
</evidence>
<organism evidence="10 11">
    <name type="scientific">Alistipes shahii</name>
    <dbReference type="NCBI Taxonomy" id="328814"/>
    <lineage>
        <taxon>Bacteria</taxon>
        <taxon>Pseudomonadati</taxon>
        <taxon>Bacteroidota</taxon>
        <taxon>Bacteroidia</taxon>
        <taxon>Bacteroidales</taxon>
        <taxon>Rikenellaceae</taxon>
        <taxon>Alistipes</taxon>
    </lineage>
</organism>
<reference evidence="10 11" key="1">
    <citation type="journal article" date="2019" name="Nat. Med.">
        <title>A library of human gut bacterial isolates paired with longitudinal multiomics data enables mechanistic microbiome research.</title>
        <authorList>
            <person name="Poyet M."/>
            <person name="Groussin M."/>
            <person name="Gibbons S.M."/>
            <person name="Avila-Pacheco J."/>
            <person name="Jiang X."/>
            <person name="Kearney S.M."/>
            <person name="Perrotta A.R."/>
            <person name="Berdy B."/>
            <person name="Zhao S."/>
            <person name="Lieberman T.D."/>
            <person name="Swanson P.K."/>
            <person name="Smith M."/>
            <person name="Roesemann S."/>
            <person name="Alexander J.E."/>
            <person name="Rich S.A."/>
            <person name="Livny J."/>
            <person name="Vlamakis H."/>
            <person name="Clish C."/>
            <person name="Bullock K."/>
            <person name="Deik A."/>
            <person name="Scott J."/>
            <person name="Pierce K.A."/>
            <person name="Xavier R.J."/>
            <person name="Alm E.J."/>
        </authorList>
    </citation>
    <scope>NUCLEOTIDE SEQUENCE [LARGE SCALE GENOMIC DNA]</scope>
    <source>
        <strain evidence="10 11">BIOML-A2</strain>
    </source>
</reference>
<dbReference type="PANTHER" id="PTHR35803:SF2">
    <property type="entry name" value="RETAINING ALPHA-GALACTOSIDASE"/>
    <property type="match status" value="1"/>
</dbReference>
<evidence type="ECO:0000259" key="9">
    <source>
        <dbReference type="Pfam" id="PF14509"/>
    </source>
</evidence>
<accession>A0A5B3GF89</accession>
<dbReference type="Pfam" id="PF14509">
    <property type="entry name" value="GH97_C"/>
    <property type="match status" value="1"/>
</dbReference>